<protein>
    <submittedName>
        <fullName evidence="1">Uncharacterized protein</fullName>
    </submittedName>
</protein>
<proteinExistence type="predicted"/>
<dbReference type="PANTHER" id="PTHR34487">
    <property type="entry name" value="ACYL-ACP THIOESTERASE"/>
    <property type="match status" value="1"/>
</dbReference>
<accession>A0AAN8JVI8</accession>
<dbReference type="Proteomes" id="UP001347796">
    <property type="component" value="Unassembled WGS sequence"/>
</dbReference>
<keyword evidence="2" id="KW-1185">Reference proteome</keyword>
<organism evidence="1 2">
    <name type="scientific">Patella caerulea</name>
    <name type="common">Rayed Mediterranean limpet</name>
    <dbReference type="NCBI Taxonomy" id="87958"/>
    <lineage>
        <taxon>Eukaryota</taxon>
        <taxon>Metazoa</taxon>
        <taxon>Spiralia</taxon>
        <taxon>Lophotrochozoa</taxon>
        <taxon>Mollusca</taxon>
        <taxon>Gastropoda</taxon>
        <taxon>Patellogastropoda</taxon>
        <taxon>Patelloidea</taxon>
        <taxon>Patellidae</taxon>
        <taxon>Patella</taxon>
    </lineage>
</organism>
<reference evidence="1 2" key="1">
    <citation type="submission" date="2024-01" db="EMBL/GenBank/DDBJ databases">
        <title>The genome of the rayed Mediterranean limpet Patella caerulea (Linnaeus, 1758).</title>
        <authorList>
            <person name="Anh-Thu Weber A."/>
            <person name="Halstead-Nussloch G."/>
        </authorList>
    </citation>
    <scope>NUCLEOTIDE SEQUENCE [LARGE SCALE GENOMIC DNA]</scope>
    <source>
        <strain evidence="1">AATW-2023a</strain>
        <tissue evidence="1">Whole specimen</tissue>
    </source>
</reference>
<comment type="caution">
    <text evidence="1">The sequence shown here is derived from an EMBL/GenBank/DDBJ whole genome shotgun (WGS) entry which is preliminary data.</text>
</comment>
<evidence type="ECO:0000313" key="2">
    <source>
        <dbReference type="Proteomes" id="UP001347796"/>
    </source>
</evidence>
<dbReference type="PANTHER" id="PTHR34487:SF1">
    <property type="entry name" value="ACYL-ACP THIOESTERASE"/>
    <property type="match status" value="1"/>
</dbReference>
<sequence length="293" mass="33508">MSSRRTAFAWTAFQLTNSFHREFVAPHVVRVQVPGGFSFEAFDRQGNIKPWSLLSLVESGRAFSFNGNQNDPERGFIDFNILYRDILAFNATCSLTINRDFYRKETSKSPLIITKKLVYAGTSTINILTEVSHPEVKAPLAECRVQTVCVDKTTHRPKPIPDWWNGKYKKYSKPEEVLKWRLSYPRPSAVTSYPLIIQPSDCDAYSHANWTNYLKFCCDALVSTNVKKGGSNLKLPQIKLALLSYVKEGNVGEQLSVDFWSPPEKKCICFEILDEKKDIICQAQLEMYENSRL</sequence>
<dbReference type="AlphaFoldDB" id="A0AAN8JVI8"/>
<name>A0AAN8JVI8_PATCE</name>
<dbReference type="EMBL" id="JAZGQO010000007">
    <property type="protein sequence ID" value="KAK6183084.1"/>
    <property type="molecule type" value="Genomic_DNA"/>
</dbReference>
<evidence type="ECO:0000313" key="1">
    <source>
        <dbReference type="EMBL" id="KAK6183084.1"/>
    </source>
</evidence>
<dbReference type="Gene3D" id="3.10.129.10">
    <property type="entry name" value="Hotdog Thioesterase"/>
    <property type="match status" value="2"/>
</dbReference>
<dbReference type="InterPro" id="IPR029069">
    <property type="entry name" value="HotDog_dom_sf"/>
</dbReference>
<gene>
    <name evidence="1" type="ORF">SNE40_010630</name>
</gene>
<dbReference type="SUPFAM" id="SSF54637">
    <property type="entry name" value="Thioesterase/thiol ester dehydrase-isomerase"/>
    <property type="match status" value="2"/>
</dbReference>